<evidence type="ECO:0000313" key="18">
    <source>
        <dbReference type="Proteomes" id="UP001499988"/>
    </source>
</evidence>
<keyword evidence="9 13" id="KW-0798">TonB box</keyword>
<evidence type="ECO:0000256" key="12">
    <source>
        <dbReference type="PROSITE-ProRule" id="PRU01360"/>
    </source>
</evidence>
<keyword evidence="7" id="KW-0408">Iron</keyword>
<dbReference type="PANTHER" id="PTHR32552:SF89">
    <property type="entry name" value="CATECHOLATE SIDEROPHORE RECEPTOR FIU"/>
    <property type="match status" value="1"/>
</dbReference>
<dbReference type="Pfam" id="PF07715">
    <property type="entry name" value="Plug"/>
    <property type="match status" value="1"/>
</dbReference>
<evidence type="ECO:0000259" key="15">
    <source>
        <dbReference type="Pfam" id="PF00593"/>
    </source>
</evidence>
<accession>A0ABP9FDV5</accession>
<keyword evidence="8" id="KW-0406">Ion transport</keyword>
<dbReference type="SUPFAM" id="SSF56935">
    <property type="entry name" value="Porins"/>
    <property type="match status" value="1"/>
</dbReference>
<evidence type="ECO:0000256" key="14">
    <source>
        <dbReference type="SAM" id="SignalP"/>
    </source>
</evidence>
<keyword evidence="17" id="KW-0675">Receptor</keyword>
<sequence>MSNPMSNPIRKPLALTISALLSMPVFANNAEISSQTPNTLSDIERVVVTGRASGNARTKSEISYSMTDISANEIRDFAPLSAADLLQSVPGFFIESAGGNASSAVKARGIPSDNSIGWYEDGLPVVHDPRLGYQAGDQYFRLDETISHVEVVRGGPASIFGANAPGGIVNYMTRKGDDEGTIIKLSGSDYGTRRVDFFQGSELGNDWALAVGGFYLSEDGLRDTEFKANQGGQFRATLSKNWHDGRFDVGVKYLNDRNSFYLGVPFTKDADGNLHEINGFDPLKDTHRGLANSRQIFRTPNGVQDDLYDGKRGISTDMVALTLNFEQELANGWQFTAKGRYRDSGMTRDNIWLDAIFDGSDVLNMFGAAVPPGIDLELRYNDGSSFTDQSNGNGLAAMGRAQHVASNVEEFVSDFQFSNSFDTAFGTHDVAFGLYMADLRGDFFRVWNDVILDVKGNADFLNVVAVDGAGNELLSMTENGVYNYGGQYVNEDYDNTHIALYGSDEWQITEQVRLDLGMRYETQTRNVRQQERISLDLSDEHMAASNVLWGGSNWNTFQQDSDGLGWTAGLNYQFNRNQGLFARYTSAFQLPSTADGNDDTPIQYTDQAEVGYKLNSNDFSLYATIFHTNFKDVPFSSWAQLPDGSFDPDPIEDSYNAETLGLELEATWIPTDWFDIKLITTLQDQQYKGWTYTDENGIEHDFDGNQMRRAPNTMARLVPAITLMNGDMRINLDGQYFGTRYEDAANLVELDDYFLLNANAFYHFSENLTLSASLYNLTNTLALSEGNPRGGTAVGNPDLEYFLGRPLFGRNVRFSLMYQF</sequence>
<dbReference type="Gene3D" id="2.170.130.10">
    <property type="entry name" value="TonB-dependent receptor, plug domain"/>
    <property type="match status" value="1"/>
</dbReference>
<dbReference type="Pfam" id="PF00593">
    <property type="entry name" value="TonB_dep_Rec_b-barrel"/>
    <property type="match status" value="1"/>
</dbReference>
<dbReference type="PROSITE" id="PS52016">
    <property type="entry name" value="TONB_DEPENDENT_REC_3"/>
    <property type="match status" value="1"/>
</dbReference>
<organism evidence="17 18">
    <name type="scientific">Ferrimonas pelagia</name>
    <dbReference type="NCBI Taxonomy" id="1177826"/>
    <lineage>
        <taxon>Bacteria</taxon>
        <taxon>Pseudomonadati</taxon>
        <taxon>Pseudomonadota</taxon>
        <taxon>Gammaproteobacteria</taxon>
        <taxon>Alteromonadales</taxon>
        <taxon>Ferrimonadaceae</taxon>
        <taxon>Ferrimonas</taxon>
    </lineage>
</organism>
<evidence type="ECO:0000256" key="13">
    <source>
        <dbReference type="RuleBase" id="RU003357"/>
    </source>
</evidence>
<keyword evidence="3 12" id="KW-1134">Transmembrane beta strand</keyword>
<feature type="chain" id="PRO_5045943688" evidence="14">
    <location>
        <begin position="28"/>
        <end position="820"/>
    </location>
</feature>
<dbReference type="RefSeq" id="WP_345336823.1">
    <property type="nucleotide sequence ID" value="NZ_BAABJZ010000101.1"/>
</dbReference>
<comment type="subcellular location">
    <subcellularLocation>
        <location evidence="1 12">Cell outer membrane</location>
        <topology evidence="1 12">Multi-pass membrane protein</topology>
    </subcellularLocation>
</comment>
<feature type="signal peptide" evidence="14">
    <location>
        <begin position="1"/>
        <end position="27"/>
    </location>
</feature>
<evidence type="ECO:0000256" key="7">
    <source>
        <dbReference type="ARBA" id="ARBA00023004"/>
    </source>
</evidence>
<keyword evidence="2 12" id="KW-0813">Transport</keyword>
<feature type="domain" description="TonB-dependent receptor-like beta-barrel" evidence="15">
    <location>
        <begin position="279"/>
        <end position="777"/>
    </location>
</feature>
<dbReference type="InterPro" id="IPR000531">
    <property type="entry name" value="Beta-barrel_TonB"/>
</dbReference>
<feature type="domain" description="TonB-dependent receptor plug" evidence="16">
    <location>
        <begin position="59"/>
        <end position="168"/>
    </location>
</feature>
<evidence type="ECO:0000313" key="17">
    <source>
        <dbReference type="EMBL" id="GAA4898993.1"/>
    </source>
</evidence>
<dbReference type="PANTHER" id="PTHR32552">
    <property type="entry name" value="FERRICHROME IRON RECEPTOR-RELATED"/>
    <property type="match status" value="1"/>
</dbReference>
<name>A0ABP9FDV5_9GAMM</name>
<comment type="similarity">
    <text evidence="12 13">Belongs to the TonB-dependent receptor family.</text>
</comment>
<keyword evidence="18" id="KW-1185">Reference proteome</keyword>
<dbReference type="InterPro" id="IPR037066">
    <property type="entry name" value="Plug_dom_sf"/>
</dbReference>
<keyword evidence="11 12" id="KW-0998">Cell outer membrane</keyword>
<evidence type="ECO:0000256" key="4">
    <source>
        <dbReference type="ARBA" id="ARBA00022496"/>
    </source>
</evidence>
<dbReference type="InterPro" id="IPR012910">
    <property type="entry name" value="Plug_dom"/>
</dbReference>
<evidence type="ECO:0000256" key="1">
    <source>
        <dbReference type="ARBA" id="ARBA00004571"/>
    </source>
</evidence>
<keyword evidence="6 14" id="KW-0732">Signal</keyword>
<keyword evidence="4" id="KW-0410">Iron transport</keyword>
<evidence type="ECO:0000256" key="5">
    <source>
        <dbReference type="ARBA" id="ARBA00022692"/>
    </source>
</evidence>
<keyword evidence="10 12" id="KW-0472">Membrane</keyword>
<gene>
    <name evidence="17" type="ORF">GCM10023333_35630</name>
</gene>
<evidence type="ECO:0000256" key="3">
    <source>
        <dbReference type="ARBA" id="ARBA00022452"/>
    </source>
</evidence>
<dbReference type="EMBL" id="BAABJZ010000101">
    <property type="protein sequence ID" value="GAA4898993.1"/>
    <property type="molecule type" value="Genomic_DNA"/>
</dbReference>
<proteinExistence type="inferred from homology"/>
<dbReference type="InterPro" id="IPR036942">
    <property type="entry name" value="Beta-barrel_TonB_sf"/>
</dbReference>
<dbReference type="Proteomes" id="UP001499988">
    <property type="component" value="Unassembled WGS sequence"/>
</dbReference>
<keyword evidence="5 12" id="KW-0812">Transmembrane</keyword>
<evidence type="ECO:0000256" key="9">
    <source>
        <dbReference type="ARBA" id="ARBA00023077"/>
    </source>
</evidence>
<reference evidence="18" key="1">
    <citation type="journal article" date="2019" name="Int. J. Syst. Evol. Microbiol.">
        <title>The Global Catalogue of Microorganisms (GCM) 10K type strain sequencing project: providing services to taxonomists for standard genome sequencing and annotation.</title>
        <authorList>
            <consortium name="The Broad Institute Genomics Platform"/>
            <consortium name="The Broad Institute Genome Sequencing Center for Infectious Disease"/>
            <person name="Wu L."/>
            <person name="Ma J."/>
        </authorList>
    </citation>
    <scope>NUCLEOTIDE SEQUENCE [LARGE SCALE GENOMIC DNA]</scope>
    <source>
        <strain evidence="18">JCM 18401</strain>
    </source>
</reference>
<evidence type="ECO:0000256" key="2">
    <source>
        <dbReference type="ARBA" id="ARBA00022448"/>
    </source>
</evidence>
<evidence type="ECO:0000256" key="8">
    <source>
        <dbReference type="ARBA" id="ARBA00023065"/>
    </source>
</evidence>
<dbReference type="InterPro" id="IPR039426">
    <property type="entry name" value="TonB-dep_rcpt-like"/>
</dbReference>
<evidence type="ECO:0000256" key="10">
    <source>
        <dbReference type="ARBA" id="ARBA00023136"/>
    </source>
</evidence>
<evidence type="ECO:0000259" key="16">
    <source>
        <dbReference type="Pfam" id="PF07715"/>
    </source>
</evidence>
<protein>
    <submittedName>
        <fullName evidence="17">TonB-dependent receptor</fullName>
    </submittedName>
</protein>
<dbReference type="Gene3D" id="2.40.170.20">
    <property type="entry name" value="TonB-dependent receptor, beta-barrel domain"/>
    <property type="match status" value="1"/>
</dbReference>
<comment type="caution">
    <text evidence="17">The sequence shown here is derived from an EMBL/GenBank/DDBJ whole genome shotgun (WGS) entry which is preliminary data.</text>
</comment>
<evidence type="ECO:0000256" key="6">
    <source>
        <dbReference type="ARBA" id="ARBA00022729"/>
    </source>
</evidence>
<evidence type="ECO:0000256" key="11">
    <source>
        <dbReference type="ARBA" id="ARBA00023237"/>
    </source>
</evidence>